<reference evidence="1" key="1">
    <citation type="journal article" date="2020" name="mSystems">
        <title>Genome- and Community-Level Interaction Insights into Carbon Utilization and Element Cycling Functions of Hydrothermarchaeota in Hydrothermal Sediment.</title>
        <authorList>
            <person name="Zhou Z."/>
            <person name="Liu Y."/>
            <person name="Xu W."/>
            <person name="Pan J."/>
            <person name="Luo Z.H."/>
            <person name="Li M."/>
        </authorList>
    </citation>
    <scope>NUCLEOTIDE SEQUENCE [LARGE SCALE GENOMIC DNA]</scope>
    <source>
        <strain evidence="1">SpSt-855</strain>
    </source>
</reference>
<dbReference type="AlphaFoldDB" id="A0A7V4XRY7"/>
<organism evidence="1">
    <name type="scientific">Acidobacterium capsulatum</name>
    <dbReference type="NCBI Taxonomy" id="33075"/>
    <lineage>
        <taxon>Bacteria</taxon>
        <taxon>Pseudomonadati</taxon>
        <taxon>Acidobacteriota</taxon>
        <taxon>Terriglobia</taxon>
        <taxon>Terriglobales</taxon>
        <taxon>Acidobacteriaceae</taxon>
        <taxon>Acidobacterium</taxon>
    </lineage>
</organism>
<accession>A0A7V4XRY7</accession>
<comment type="caution">
    <text evidence="1">The sequence shown here is derived from an EMBL/GenBank/DDBJ whole genome shotgun (WGS) entry which is preliminary data.</text>
</comment>
<keyword evidence="1" id="KW-0808">Transferase</keyword>
<dbReference type="InterPro" id="IPR028228">
    <property type="entry name" value="Imm53"/>
</dbReference>
<proteinExistence type="predicted"/>
<dbReference type="GO" id="GO:0016740">
    <property type="term" value="F:transferase activity"/>
    <property type="evidence" value="ECO:0007669"/>
    <property type="project" value="UniProtKB-KW"/>
</dbReference>
<sequence>MPIPNTDHLEWLESWYQEQCNGEWEHSHGVHLDTLDESGWQLTINLTGTSAEHIAPQKLAFDSPAGDWITCTLAGGRFEGSGDPRKLEQIIGVFRRWVDAPAASRP</sequence>
<name>A0A7V4XRY7_9BACT</name>
<dbReference type="Pfam" id="PF15580">
    <property type="entry name" value="Imm53"/>
    <property type="match status" value="1"/>
</dbReference>
<protein>
    <submittedName>
        <fullName evidence="1">Rhodanese-related sulfurtransferase</fullName>
    </submittedName>
</protein>
<dbReference type="EMBL" id="DTKL01000030">
    <property type="protein sequence ID" value="HGY94104.1"/>
    <property type="molecule type" value="Genomic_DNA"/>
</dbReference>
<evidence type="ECO:0000313" key="1">
    <source>
        <dbReference type="EMBL" id="HGY94104.1"/>
    </source>
</evidence>
<gene>
    <name evidence="1" type="ORF">ENW50_05390</name>
</gene>